<protein>
    <submittedName>
        <fullName evidence="5">Mct1</fullName>
    </submittedName>
</protein>
<evidence type="ECO:0000259" key="4">
    <source>
        <dbReference type="PROSITE" id="PS50850"/>
    </source>
</evidence>
<dbReference type="OrthoDB" id="6286464at2759"/>
<proteinExistence type="predicted"/>
<feature type="compositionally biased region" description="Polar residues" evidence="2">
    <location>
        <begin position="17"/>
        <end position="31"/>
    </location>
</feature>
<sequence length="536" mass="58516">MTQANDLHEQIKEQNKISDYNTDSENGSTGKQFVENGISPSSSVELEAGSVTDEELQLPEEEEFLDGGWGWLIIFACWGLFVITDGLRYSIGIIYLEILDRYQVSNAEASWIISLLNVFFYSSPLVSTGIMSRFGARAVVILGTVFMTSGMASSAFAQNLFALKISMGVLTGIGLGLIYQPGACLLGQFFCKRRGLANGIATCGTGIGLIAFPPLTNFLLNEFAYFGTCLILSAILLNGLVFAFLIIPVEEAMRIRQHKVSTLNRRISTGSNESKLKAATKPKSSSLQVTLTSALKSSVDFRLLKTPNFTIFALGKILLHHVYFLPFVYIPYRAKHYGIPEKERSYLLSIIGIGNFVSRIFFGFIIDLKYFRSKRLLWFLGSHIALGLCTVYSFGPTFVAQVIYSALYGVGMGAIFCLQCTTLADLIGVNKLPLAFGMVNFFVSVPSLTGPLIAGWLFSKTNYSFPAVFAFGGSGLVLSGLMLLCIPLSSGCKQSPVKKVEAKPSTPVSACHNYTSTPVSACHNYTNNAYDMEVTS</sequence>
<feature type="transmembrane region" description="Helical" evidence="3">
    <location>
        <begin position="311"/>
        <end position="332"/>
    </location>
</feature>
<dbReference type="InterPro" id="IPR020846">
    <property type="entry name" value="MFS_dom"/>
</dbReference>
<dbReference type="InterPro" id="IPR011701">
    <property type="entry name" value="MFS"/>
</dbReference>
<keyword evidence="3" id="KW-0472">Membrane</keyword>
<feature type="domain" description="Major facilitator superfamily (MFS) profile" evidence="4">
    <location>
        <begin position="72"/>
        <end position="491"/>
    </location>
</feature>
<comment type="subcellular location">
    <subcellularLocation>
        <location evidence="1">Membrane</location>
        <topology evidence="1">Multi-pass membrane protein</topology>
    </subcellularLocation>
</comment>
<dbReference type="Gene3D" id="1.20.1250.20">
    <property type="entry name" value="MFS general substrate transporter like domains"/>
    <property type="match status" value="2"/>
</dbReference>
<feature type="transmembrane region" description="Helical" evidence="3">
    <location>
        <begin position="406"/>
        <end position="427"/>
    </location>
</feature>
<accession>A0A7J7JGQ2</accession>
<feature type="transmembrane region" description="Helical" evidence="3">
    <location>
        <begin position="69"/>
        <end position="91"/>
    </location>
</feature>
<dbReference type="InterPro" id="IPR036259">
    <property type="entry name" value="MFS_trans_sf"/>
</dbReference>
<keyword evidence="3" id="KW-1133">Transmembrane helix</keyword>
<evidence type="ECO:0000313" key="6">
    <source>
        <dbReference type="Proteomes" id="UP000593567"/>
    </source>
</evidence>
<dbReference type="EMBL" id="VXIV02002559">
    <property type="protein sequence ID" value="KAF6024548.1"/>
    <property type="molecule type" value="Genomic_DNA"/>
</dbReference>
<feature type="transmembrane region" description="Helical" evidence="3">
    <location>
        <begin position="434"/>
        <end position="458"/>
    </location>
</feature>
<feature type="compositionally biased region" description="Basic and acidic residues" evidence="2">
    <location>
        <begin position="1"/>
        <end position="16"/>
    </location>
</feature>
<feature type="transmembrane region" description="Helical" evidence="3">
    <location>
        <begin position="224"/>
        <end position="249"/>
    </location>
</feature>
<dbReference type="GO" id="GO:0016020">
    <property type="term" value="C:membrane"/>
    <property type="evidence" value="ECO:0007669"/>
    <property type="project" value="UniProtKB-SubCell"/>
</dbReference>
<feature type="transmembrane region" description="Helical" evidence="3">
    <location>
        <begin position="111"/>
        <end position="131"/>
    </location>
</feature>
<evidence type="ECO:0000256" key="1">
    <source>
        <dbReference type="ARBA" id="ARBA00004141"/>
    </source>
</evidence>
<evidence type="ECO:0000313" key="5">
    <source>
        <dbReference type="EMBL" id="KAF6024548.1"/>
    </source>
</evidence>
<feature type="transmembrane region" description="Helical" evidence="3">
    <location>
        <begin position="163"/>
        <end position="183"/>
    </location>
</feature>
<comment type="caution">
    <text evidence="5">The sequence shown here is derived from an EMBL/GenBank/DDBJ whole genome shotgun (WGS) entry which is preliminary data.</text>
</comment>
<feature type="transmembrane region" description="Helical" evidence="3">
    <location>
        <begin position="464"/>
        <end position="489"/>
    </location>
</feature>
<dbReference type="InterPro" id="IPR050327">
    <property type="entry name" value="Proton-linked_MCT"/>
</dbReference>
<feature type="transmembrane region" description="Helical" evidence="3">
    <location>
        <begin position="344"/>
        <end position="364"/>
    </location>
</feature>
<gene>
    <name evidence="5" type="ORF">EB796_017108</name>
</gene>
<feature type="transmembrane region" description="Helical" evidence="3">
    <location>
        <begin position="376"/>
        <end position="394"/>
    </location>
</feature>
<feature type="transmembrane region" description="Helical" evidence="3">
    <location>
        <begin position="138"/>
        <end position="157"/>
    </location>
</feature>
<organism evidence="5 6">
    <name type="scientific">Bugula neritina</name>
    <name type="common">Brown bryozoan</name>
    <name type="synonym">Sertularia neritina</name>
    <dbReference type="NCBI Taxonomy" id="10212"/>
    <lineage>
        <taxon>Eukaryota</taxon>
        <taxon>Metazoa</taxon>
        <taxon>Spiralia</taxon>
        <taxon>Lophotrochozoa</taxon>
        <taxon>Bryozoa</taxon>
        <taxon>Gymnolaemata</taxon>
        <taxon>Cheilostomatida</taxon>
        <taxon>Flustrina</taxon>
        <taxon>Buguloidea</taxon>
        <taxon>Bugulidae</taxon>
        <taxon>Bugula</taxon>
    </lineage>
</organism>
<dbReference type="PANTHER" id="PTHR11360">
    <property type="entry name" value="MONOCARBOXYLATE TRANSPORTER"/>
    <property type="match status" value="1"/>
</dbReference>
<evidence type="ECO:0000256" key="2">
    <source>
        <dbReference type="SAM" id="MobiDB-lite"/>
    </source>
</evidence>
<dbReference type="CDD" id="cd17352">
    <property type="entry name" value="MFS_MCT_SLC16"/>
    <property type="match status" value="1"/>
</dbReference>
<name>A0A7J7JGQ2_BUGNE</name>
<feature type="region of interest" description="Disordered" evidence="2">
    <location>
        <begin position="1"/>
        <end position="37"/>
    </location>
</feature>
<dbReference type="SUPFAM" id="SSF103473">
    <property type="entry name" value="MFS general substrate transporter"/>
    <property type="match status" value="1"/>
</dbReference>
<dbReference type="Proteomes" id="UP000593567">
    <property type="component" value="Unassembled WGS sequence"/>
</dbReference>
<feature type="transmembrane region" description="Helical" evidence="3">
    <location>
        <begin position="195"/>
        <end position="212"/>
    </location>
</feature>
<dbReference type="Pfam" id="PF07690">
    <property type="entry name" value="MFS_1"/>
    <property type="match status" value="1"/>
</dbReference>
<reference evidence="5" key="1">
    <citation type="submission" date="2020-06" db="EMBL/GenBank/DDBJ databases">
        <title>Draft genome of Bugula neritina, a colonial animal packing powerful symbionts and potential medicines.</title>
        <authorList>
            <person name="Rayko M."/>
        </authorList>
    </citation>
    <scope>NUCLEOTIDE SEQUENCE [LARGE SCALE GENOMIC DNA]</scope>
    <source>
        <strain evidence="5">Kwan_BN1</strain>
    </source>
</reference>
<keyword evidence="3" id="KW-0812">Transmembrane</keyword>
<dbReference type="PROSITE" id="PS50850">
    <property type="entry name" value="MFS"/>
    <property type="match status" value="1"/>
</dbReference>
<dbReference type="PANTHER" id="PTHR11360:SF284">
    <property type="entry name" value="EG:103B4.3 PROTEIN-RELATED"/>
    <property type="match status" value="1"/>
</dbReference>
<keyword evidence="6" id="KW-1185">Reference proteome</keyword>
<dbReference type="AlphaFoldDB" id="A0A7J7JGQ2"/>
<dbReference type="GO" id="GO:0008028">
    <property type="term" value="F:monocarboxylic acid transmembrane transporter activity"/>
    <property type="evidence" value="ECO:0007669"/>
    <property type="project" value="TreeGrafter"/>
</dbReference>
<evidence type="ECO:0000256" key="3">
    <source>
        <dbReference type="SAM" id="Phobius"/>
    </source>
</evidence>